<dbReference type="AlphaFoldDB" id="A0A967EAR7"/>
<keyword evidence="3" id="KW-1185">Reference proteome</keyword>
<evidence type="ECO:0000313" key="3">
    <source>
        <dbReference type="Proteomes" id="UP000707206"/>
    </source>
</evidence>
<dbReference type="Proteomes" id="UP000707206">
    <property type="component" value="Unassembled WGS sequence"/>
</dbReference>
<reference evidence="2" key="1">
    <citation type="submission" date="2019-07" db="EMBL/GenBank/DDBJ databases">
        <authorList>
            <person name="De-Chao Zhang Q."/>
        </authorList>
    </citation>
    <scope>NUCLEOTIDE SEQUENCE</scope>
    <source>
        <strain evidence="2">TP-CH-4</strain>
    </source>
</reference>
<evidence type="ECO:0000256" key="1">
    <source>
        <dbReference type="SAM" id="Phobius"/>
    </source>
</evidence>
<dbReference type="EMBL" id="VIKU02000002">
    <property type="protein sequence ID" value="NHF59686.1"/>
    <property type="molecule type" value="Genomic_DNA"/>
</dbReference>
<gene>
    <name evidence="2" type="ORF">FK220_010060</name>
</gene>
<proteinExistence type="predicted"/>
<dbReference type="InterPro" id="IPR045749">
    <property type="entry name" value="DUF6090"/>
</dbReference>
<evidence type="ECO:0000313" key="2">
    <source>
        <dbReference type="EMBL" id="NHF59686.1"/>
    </source>
</evidence>
<name>A0A967EAR7_9FLAO</name>
<keyword evidence="1" id="KW-1133">Transmembrane helix</keyword>
<protein>
    <submittedName>
        <fullName evidence="2">Uncharacterized protein</fullName>
    </submittedName>
</protein>
<comment type="caution">
    <text evidence="2">The sequence shown here is derived from an EMBL/GenBank/DDBJ whole genome shotgun (WGS) entry which is preliminary data.</text>
</comment>
<accession>A0A967EAR7</accession>
<dbReference type="RefSeq" id="WP_152574176.1">
    <property type="nucleotide sequence ID" value="NZ_VIKU02000002.1"/>
</dbReference>
<feature type="transmembrane region" description="Helical" evidence="1">
    <location>
        <begin position="28"/>
        <end position="49"/>
    </location>
</feature>
<sequence length="246" mass="28318">MIKFFREIRKTLVGANTIAFPLGKFGRYLIYAFGEIVLLVIGILIALYINNQNNEKIAREDEKKSYLNIKQQITDDKNELVKVKKFNNYHSVLYKNASKIITAQDRTKTDSLALFAMALSQYSDFHRSGTIYETLVNSGELTLLKNSDIVSAVQRLEMTYTFANKLEDIHWELIINELSPELRGVIDYAKLKTVQPDKLFSVELHNIFYEIINLSKLKDTIYGTALNDIDVLVDLIDDELGLRMEH</sequence>
<organism evidence="2 3">
    <name type="scientific">Pelagihabitans pacificus</name>
    <dbReference type="NCBI Taxonomy" id="2696054"/>
    <lineage>
        <taxon>Bacteria</taxon>
        <taxon>Pseudomonadati</taxon>
        <taxon>Bacteroidota</taxon>
        <taxon>Flavobacteriia</taxon>
        <taxon>Flavobacteriales</taxon>
        <taxon>Flavobacteriaceae</taxon>
        <taxon>Pelagihabitans</taxon>
    </lineage>
</organism>
<keyword evidence="1" id="KW-0812">Transmembrane</keyword>
<keyword evidence="1" id="KW-0472">Membrane</keyword>
<reference evidence="2" key="2">
    <citation type="submission" date="2020-03" db="EMBL/GenBank/DDBJ databases">
        <title>Flavobacteriaceae bacterium strain TP-CH-4, a member of the family Flavobacteriaceae isolated from a deep-sea seamount.</title>
        <authorList>
            <person name="Zhang D.-C."/>
        </authorList>
    </citation>
    <scope>NUCLEOTIDE SEQUENCE</scope>
    <source>
        <strain evidence="2">TP-CH-4</strain>
    </source>
</reference>
<dbReference type="Pfam" id="PF19578">
    <property type="entry name" value="DUF6090"/>
    <property type="match status" value="1"/>
</dbReference>